<evidence type="ECO:0000256" key="3">
    <source>
        <dbReference type="ARBA" id="ARBA00022679"/>
    </source>
</evidence>
<evidence type="ECO:0000256" key="5">
    <source>
        <dbReference type="ARBA" id="ARBA00022989"/>
    </source>
</evidence>
<dbReference type="Pfam" id="PF00884">
    <property type="entry name" value="Sulfatase"/>
    <property type="match status" value="1"/>
</dbReference>
<keyword evidence="4 7" id="KW-0812">Transmembrane</keyword>
<dbReference type="AlphaFoldDB" id="A0A4U8TRL7"/>
<dbReference type="STRING" id="425400.LS65_08540"/>
<keyword evidence="10" id="KW-1185">Reference proteome</keyword>
<evidence type="ECO:0000256" key="1">
    <source>
        <dbReference type="ARBA" id="ARBA00004651"/>
    </source>
</evidence>
<dbReference type="EMBL" id="JRMQ02000001">
    <property type="protein sequence ID" value="TLE03292.1"/>
    <property type="molecule type" value="Genomic_DNA"/>
</dbReference>
<keyword evidence="6 7" id="KW-0472">Membrane</keyword>
<accession>A0A4U8TRL7</accession>
<comment type="caution">
    <text evidence="9">The sequence shown here is derived from an EMBL/GenBank/DDBJ whole genome shotgun (WGS) entry which is preliminary data.</text>
</comment>
<dbReference type="CDD" id="cd16017">
    <property type="entry name" value="LptA"/>
    <property type="match status" value="1"/>
</dbReference>
<dbReference type="PANTHER" id="PTHR30443:SF2">
    <property type="entry name" value="PHOSPHOETHANOLAMINE TRANSFERASE EPTC"/>
    <property type="match status" value="1"/>
</dbReference>
<name>A0A4U8TRL7_9HELI</name>
<dbReference type="InterPro" id="IPR017850">
    <property type="entry name" value="Alkaline_phosphatase_core_sf"/>
</dbReference>
<evidence type="ECO:0000313" key="10">
    <source>
        <dbReference type="Proteomes" id="UP000029707"/>
    </source>
</evidence>
<dbReference type="Gene3D" id="3.40.720.10">
    <property type="entry name" value="Alkaline Phosphatase, subunit A"/>
    <property type="match status" value="1"/>
</dbReference>
<evidence type="ECO:0000256" key="2">
    <source>
        <dbReference type="ARBA" id="ARBA00022475"/>
    </source>
</evidence>
<dbReference type="GO" id="GO:0016776">
    <property type="term" value="F:phosphotransferase activity, phosphate group as acceptor"/>
    <property type="evidence" value="ECO:0007669"/>
    <property type="project" value="TreeGrafter"/>
</dbReference>
<keyword evidence="2" id="KW-1003">Cell membrane</keyword>
<sequence>MLWYCVFYVIQFIPFSVILEYFLVTCFFLIGLCDIFLSLAFNAQLNTIFFTIVLSSNLLEAKEFLQFYASSKVIFALSGFILASFIFLYPQYTLRFIQYKPKPYIHRIYGALLFLVCLFLFTSKLYSVDSQNAWLEEKNALFRYANIIIESITEHTSYITQYKNLTQTLDQNLTLRQEDEILDNTLHLPTIVLIIGESTQRNYMSLYNYALPTTPQLDALLQSGNLIVFSDVVSPHSHTNESLQKILTFSNYENAQTPWFMQQNLIDILNLAGYKTHWLSNQEAISIYGNVPEVLSQRAKYTHFSSINDSYNAGKAADGILIPLLEQTLMSFNQKEKNFYTIHLMGTHLDYKHRYPKAFSHFSPQDLKTHQLDTFFHSQEKLNNSQLETKSHYLNAILYNDYVVRSIIESFADKEALVIYLSDHGDEVYDFRDFVGHTETMGSRFMIEVPFMVYMSESFKKKYPDIFAKVHQAKDKPFMSDDFIHSFLDLLGIVSKDSISSRSIFSPSYNQNRARIFSGRDYDKDLKFEHYKPFVPSRLWLHRVDEVEKFEDFKEKYRGFEIDVHFLLNPSPHFDVGHDGVDSSIGLNLADMFSLVQKQNMEHLMGGGDIIKLWIDFKNLSEENKHLALTQMQHLCLTYDISPSNLIIESHNYKSLDVFKQQGFFTSYYVPYYEPKHLKSQAQTIRDEINTIIQSGNVSALSFPFYLYDFIIDSHFQYYQDNEWIDMPLLTWNEGANWKENIQTKAFFNPQIKAILVGEKGSYR</sequence>
<dbReference type="Proteomes" id="UP000029707">
    <property type="component" value="Unassembled WGS sequence"/>
</dbReference>
<feature type="transmembrane region" description="Helical" evidence="7">
    <location>
        <begin position="108"/>
        <end position="126"/>
    </location>
</feature>
<dbReference type="RefSeq" id="WP_052061143.1">
    <property type="nucleotide sequence ID" value="NZ_CAONPR010000006.1"/>
</dbReference>
<gene>
    <name evidence="9" type="ORF">LS65_000525</name>
</gene>
<dbReference type="InterPro" id="IPR058130">
    <property type="entry name" value="PEA_transf_C"/>
</dbReference>
<organism evidence="9 10">
    <name type="scientific">Helicobacter japonicus</name>
    <dbReference type="NCBI Taxonomy" id="425400"/>
    <lineage>
        <taxon>Bacteria</taxon>
        <taxon>Pseudomonadati</taxon>
        <taxon>Campylobacterota</taxon>
        <taxon>Epsilonproteobacteria</taxon>
        <taxon>Campylobacterales</taxon>
        <taxon>Helicobacteraceae</taxon>
        <taxon>Helicobacter</taxon>
    </lineage>
</organism>
<protein>
    <submittedName>
        <fullName evidence="9">Phosphoethanolamine transferase</fullName>
    </submittedName>
</protein>
<reference evidence="9 10" key="1">
    <citation type="journal article" date="2014" name="Genome Announc.">
        <title>Draft genome sequences of eight enterohepatic helicobacter species isolated from both laboratory and wild rodents.</title>
        <authorList>
            <person name="Sheh A."/>
            <person name="Shen Z."/>
            <person name="Fox J.G."/>
        </authorList>
    </citation>
    <scope>NUCLEOTIDE SEQUENCE [LARGE SCALE GENOMIC DNA]</scope>
    <source>
        <strain evidence="9 10">MIT 01-6451</strain>
    </source>
</reference>
<feature type="transmembrane region" description="Helical" evidence="7">
    <location>
        <begin position="39"/>
        <end position="59"/>
    </location>
</feature>
<dbReference type="PANTHER" id="PTHR30443">
    <property type="entry name" value="INNER MEMBRANE PROTEIN"/>
    <property type="match status" value="1"/>
</dbReference>
<feature type="transmembrane region" description="Helical" evidence="7">
    <location>
        <begin position="65"/>
        <end position="88"/>
    </location>
</feature>
<evidence type="ECO:0000256" key="7">
    <source>
        <dbReference type="SAM" id="Phobius"/>
    </source>
</evidence>
<evidence type="ECO:0000256" key="4">
    <source>
        <dbReference type="ARBA" id="ARBA00022692"/>
    </source>
</evidence>
<proteinExistence type="predicted"/>
<keyword evidence="3 9" id="KW-0808">Transferase</keyword>
<evidence type="ECO:0000259" key="8">
    <source>
        <dbReference type="Pfam" id="PF00884"/>
    </source>
</evidence>
<dbReference type="OrthoDB" id="9786870at2"/>
<evidence type="ECO:0000313" key="9">
    <source>
        <dbReference type="EMBL" id="TLE03292.1"/>
    </source>
</evidence>
<keyword evidence="5 7" id="KW-1133">Transmembrane helix</keyword>
<dbReference type="InterPro" id="IPR040423">
    <property type="entry name" value="PEA_transferase"/>
</dbReference>
<dbReference type="GO" id="GO:0009244">
    <property type="term" value="P:lipopolysaccharide core region biosynthetic process"/>
    <property type="evidence" value="ECO:0007669"/>
    <property type="project" value="TreeGrafter"/>
</dbReference>
<dbReference type="GO" id="GO:0005886">
    <property type="term" value="C:plasma membrane"/>
    <property type="evidence" value="ECO:0007669"/>
    <property type="project" value="UniProtKB-SubCell"/>
</dbReference>
<evidence type="ECO:0000256" key="6">
    <source>
        <dbReference type="ARBA" id="ARBA00023136"/>
    </source>
</evidence>
<comment type="subcellular location">
    <subcellularLocation>
        <location evidence="1">Cell membrane</location>
        <topology evidence="1">Multi-pass membrane protein</topology>
    </subcellularLocation>
</comment>
<dbReference type="SUPFAM" id="SSF53649">
    <property type="entry name" value="Alkaline phosphatase-like"/>
    <property type="match status" value="1"/>
</dbReference>
<feature type="domain" description="Sulfatase N-terminal" evidence="8">
    <location>
        <begin position="189"/>
        <end position="493"/>
    </location>
</feature>
<feature type="transmembrane region" description="Helical" evidence="7">
    <location>
        <begin position="6"/>
        <end position="32"/>
    </location>
</feature>
<dbReference type="InterPro" id="IPR000917">
    <property type="entry name" value="Sulfatase_N"/>
</dbReference>